<evidence type="ECO:0000313" key="2">
    <source>
        <dbReference type="Proteomes" id="UP000236173"/>
    </source>
</evidence>
<dbReference type="Proteomes" id="UP000236173">
    <property type="component" value="Unassembled WGS sequence"/>
</dbReference>
<dbReference type="AlphaFoldDB" id="A0A2H5XA95"/>
<gene>
    <name evidence="1" type="ORF">HRbin17_00609</name>
</gene>
<sequence>MRLAPEQCKREALRYLPQRFGVPIEVLDRFHYLWSGGAIWLTTVPLELIPQHRAVLRVGLRALRKVPNGWKPTTPLLQLLDSHIVRHRIALTEEQWRQLLAGQPIDCVREQLPTEGWSPGYVALALGGIVVGCGYFNGRLLAHQLSKVRATELAEAFGLTSVAEGAEDDE</sequence>
<dbReference type="EMBL" id="BEHT01000006">
    <property type="protein sequence ID" value="GBC98112.1"/>
    <property type="molecule type" value="Genomic_DNA"/>
</dbReference>
<evidence type="ECO:0000313" key="1">
    <source>
        <dbReference type="EMBL" id="GBC98112.1"/>
    </source>
</evidence>
<name>A0A2H5XA95_9BACT</name>
<reference evidence="2" key="1">
    <citation type="submission" date="2017-09" db="EMBL/GenBank/DDBJ databases">
        <title>Metaegenomics of thermophilic ammonia-oxidizing enrichment culture.</title>
        <authorList>
            <person name="Kato S."/>
            <person name="Suzuki K."/>
        </authorList>
    </citation>
    <scope>NUCLEOTIDE SEQUENCE [LARGE SCALE GENOMIC DNA]</scope>
</reference>
<accession>A0A2H5XA95</accession>
<proteinExistence type="predicted"/>
<organism evidence="1 2">
    <name type="scientific">Candidatus Fervidibacter japonicus</name>
    <dbReference type="NCBI Taxonomy" id="2035412"/>
    <lineage>
        <taxon>Bacteria</taxon>
        <taxon>Candidatus Fervidibacterota</taxon>
        <taxon>Candidatus Fervidibacter</taxon>
    </lineage>
</organism>
<protein>
    <submittedName>
        <fullName evidence="1">Uncharacterized protein</fullName>
    </submittedName>
</protein>
<comment type="caution">
    <text evidence="1">The sequence shown here is derived from an EMBL/GenBank/DDBJ whole genome shotgun (WGS) entry which is preliminary data.</text>
</comment>